<evidence type="ECO:0000313" key="2">
    <source>
        <dbReference type="Proteomes" id="UP000062998"/>
    </source>
</evidence>
<sequence>MPFETKATFQAAGATVEQKIFHSDRSWGTNRDILEQRLPLTLAGPANRAGLPAHAYVIFAAAKRQQVATYCADPVQMAKLNNHLVKLCRPLRVVTANPHLAQWPGGGVNGAANLLLAALNQGNVVVEYYKQDGSPVIDVFGKTWQLNQE</sequence>
<name>A0A107G842_9BURK</name>
<proteinExistence type="predicted"/>
<dbReference type="Proteomes" id="UP000062998">
    <property type="component" value="Unassembled WGS sequence"/>
</dbReference>
<comment type="caution">
    <text evidence="1">The sequence shown here is derived from an EMBL/GenBank/DDBJ whole genome shotgun (WGS) entry which is preliminary data.</text>
</comment>
<dbReference type="AlphaFoldDB" id="A0A107G842"/>
<accession>A0A107G842</accession>
<dbReference type="EMBL" id="LPIX01000035">
    <property type="protein sequence ID" value="KWE07084.1"/>
    <property type="molecule type" value="Genomic_DNA"/>
</dbReference>
<gene>
    <name evidence="1" type="ORF">WL73_09880</name>
</gene>
<organism evidence="1 2">
    <name type="scientific">Burkholderia ubonensis</name>
    <dbReference type="NCBI Taxonomy" id="101571"/>
    <lineage>
        <taxon>Bacteria</taxon>
        <taxon>Pseudomonadati</taxon>
        <taxon>Pseudomonadota</taxon>
        <taxon>Betaproteobacteria</taxon>
        <taxon>Burkholderiales</taxon>
        <taxon>Burkholderiaceae</taxon>
        <taxon>Burkholderia</taxon>
        <taxon>Burkholderia cepacia complex</taxon>
    </lineage>
</organism>
<reference evidence="1 2" key="1">
    <citation type="submission" date="2015-11" db="EMBL/GenBank/DDBJ databases">
        <title>Expanding the genomic diversity of Burkholderia species for the development of highly accurate diagnostics.</title>
        <authorList>
            <person name="Sahl J."/>
            <person name="Keim P."/>
            <person name="Wagner D."/>
        </authorList>
    </citation>
    <scope>NUCLEOTIDE SEQUENCE [LARGE SCALE GENOMIC DNA]</scope>
    <source>
        <strain evidence="1 2">MSMB2167WGS</strain>
    </source>
</reference>
<evidence type="ECO:0000313" key="1">
    <source>
        <dbReference type="EMBL" id="KWE07084.1"/>
    </source>
</evidence>
<protein>
    <submittedName>
        <fullName evidence="1">Uncharacterized protein</fullName>
    </submittedName>
</protein>